<name>A0A8H7RY32_9FUNG</name>
<gene>
    <name evidence="5" type="ORF">INT45_011311</name>
</gene>
<dbReference type="SUPFAM" id="SSF50729">
    <property type="entry name" value="PH domain-like"/>
    <property type="match status" value="1"/>
</dbReference>
<dbReference type="PROSITE" id="PS50238">
    <property type="entry name" value="RHOGAP"/>
    <property type="match status" value="1"/>
</dbReference>
<reference evidence="5 6" key="1">
    <citation type="submission" date="2020-12" db="EMBL/GenBank/DDBJ databases">
        <title>Metabolic potential, ecology and presence of endohyphal bacteria is reflected in genomic diversity of Mucoromycotina.</title>
        <authorList>
            <person name="Muszewska A."/>
            <person name="Okrasinska A."/>
            <person name="Steczkiewicz K."/>
            <person name="Drgas O."/>
            <person name="Orlowska M."/>
            <person name="Perlinska-Lenart U."/>
            <person name="Aleksandrzak-Piekarczyk T."/>
            <person name="Szatraj K."/>
            <person name="Zielenkiewicz U."/>
            <person name="Pilsyk S."/>
            <person name="Malc E."/>
            <person name="Mieczkowski P."/>
            <person name="Kruszewska J.S."/>
            <person name="Biernat P."/>
            <person name="Pawlowska J."/>
        </authorList>
    </citation>
    <scope>NUCLEOTIDE SEQUENCE [LARGE SCALE GENOMIC DNA]</scope>
    <source>
        <strain evidence="5 6">CBS 142.35</strain>
    </source>
</reference>
<accession>A0A8H7RY32</accession>
<dbReference type="GO" id="GO:0005096">
    <property type="term" value="F:GTPase activator activity"/>
    <property type="evidence" value="ECO:0007669"/>
    <property type="project" value="UniProtKB-KW"/>
</dbReference>
<dbReference type="EMBL" id="JAEPRB010000186">
    <property type="protein sequence ID" value="KAG2219296.1"/>
    <property type="molecule type" value="Genomic_DNA"/>
</dbReference>
<comment type="caution">
    <text evidence="5">The sequence shown here is derived from an EMBL/GenBank/DDBJ whole genome shotgun (WGS) entry which is preliminary data.</text>
</comment>
<dbReference type="GO" id="GO:0005737">
    <property type="term" value="C:cytoplasm"/>
    <property type="evidence" value="ECO:0007669"/>
    <property type="project" value="TreeGrafter"/>
</dbReference>
<feature type="domain" description="Rho-GAP" evidence="4">
    <location>
        <begin position="410"/>
        <end position="596"/>
    </location>
</feature>
<dbReference type="PANTHER" id="PTHR23176">
    <property type="entry name" value="RHO/RAC/CDC GTPASE-ACTIVATING PROTEIN"/>
    <property type="match status" value="1"/>
</dbReference>
<evidence type="ECO:0008006" key="7">
    <source>
        <dbReference type="Google" id="ProtNLM"/>
    </source>
</evidence>
<evidence type="ECO:0000259" key="4">
    <source>
        <dbReference type="PROSITE" id="PS50238"/>
    </source>
</evidence>
<evidence type="ECO:0000313" key="5">
    <source>
        <dbReference type="EMBL" id="KAG2219296.1"/>
    </source>
</evidence>
<dbReference type="SMART" id="SM00324">
    <property type="entry name" value="RhoGAP"/>
    <property type="match status" value="1"/>
</dbReference>
<dbReference type="OrthoDB" id="185175at2759"/>
<dbReference type="Pfam" id="PF00620">
    <property type="entry name" value="RhoGAP"/>
    <property type="match status" value="1"/>
</dbReference>
<dbReference type="InterPro" id="IPR001849">
    <property type="entry name" value="PH_domain"/>
</dbReference>
<dbReference type="AlphaFoldDB" id="A0A8H7RY32"/>
<sequence>MVGLTAKVIDSNLYTNDKGKKVVSFIISVRNTHVQNDSFKNDNKSDSFIVKEEELWQIQKLYSDFLALDAQIGIQDYLKRILELPLQDNSDICEFLSSNVIKDESQIKVSKYRQGYLRKRGKNFGCWKKRYFILDGPRLKYYESEYGMHLGTIRLTEAQIGRQKPPSSEYINNVGGEPPFQHALLIIEPKKTAPGGMARHILCADSDRERDEWLEAMEQHIDYEATTRRLDQIKQKKNSNKLTTISTLQSPYLFPSNVNKNQKKQRENKRRSSLPTLITNPHTIELLKRRHSHDYNNNNNSNTKFQPPKINNNQSLNPSSPLFSNNYNDNSSSKTSPRSNTIPWFKNFFGSSVTLISTKPSSLQQSMTGYSHNSKKYEEKTQVGDYSSNYGIPGSSAPSTPIEPNQVFGIPLKDAVKISKISESYELPAIVFRCIDFLETKNSIVEEGIYRRSGNAAKIKALKARFNKEGDVDLLADNEYYDTHVVSGLLKLWLRELPENILTNESLREMLNVTDNISNRRNRTIEIGRIISLLPLPNYTLLRMLCAHLIRVIQNAGSNKMTLRNMGIVFSATLSIPTNIFSLLLTEFDDIFWTND</sequence>
<keyword evidence="1" id="KW-0343">GTPase activation</keyword>
<evidence type="ECO:0000259" key="3">
    <source>
        <dbReference type="PROSITE" id="PS50003"/>
    </source>
</evidence>
<dbReference type="Gene3D" id="1.10.555.10">
    <property type="entry name" value="Rho GTPase activation protein"/>
    <property type="match status" value="1"/>
</dbReference>
<dbReference type="InterPro" id="IPR008936">
    <property type="entry name" value="Rho_GTPase_activation_prot"/>
</dbReference>
<protein>
    <recommendedName>
        <fullName evidence="7">RhoGAP-domain-containing protein</fullName>
    </recommendedName>
</protein>
<dbReference type="SMART" id="SM00233">
    <property type="entry name" value="PH"/>
    <property type="match status" value="1"/>
</dbReference>
<dbReference type="Gene3D" id="2.30.29.30">
    <property type="entry name" value="Pleckstrin-homology domain (PH domain)/Phosphotyrosine-binding domain (PTB)"/>
    <property type="match status" value="1"/>
</dbReference>
<feature type="compositionally biased region" description="Polar residues" evidence="2">
    <location>
        <begin position="329"/>
        <end position="338"/>
    </location>
</feature>
<evidence type="ECO:0000313" key="6">
    <source>
        <dbReference type="Proteomes" id="UP000646827"/>
    </source>
</evidence>
<evidence type="ECO:0000256" key="2">
    <source>
        <dbReference type="SAM" id="MobiDB-lite"/>
    </source>
</evidence>
<proteinExistence type="predicted"/>
<dbReference type="PANTHER" id="PTHR23176:SF129">
    <property type="entry name" value="RHO GTPASE ACTIVATING PROTEIN AT 16F, ISOFORM E-RELATED"/>
    <property type="match status" value="1"/>
</dbReference>
<dbReference type="GO" id="GO:0007165">
    <property type="term" value="P:signal transduction"/>
    <property type="evidence" value="ECO:0007669"/>
    <property type="project" value="InterPro"/>
</dbReference>
<feature type="region of interest" description="Disordered" evidence="2">
    <location>
        <begin position="252"/>
        <end position="338"/>
    </location>
</feature>
<dbReference type="PROSITE" id="PS50003">
    <property type="entry name" value="PH_DOMAIN"/>
    <property type="match status" value="1"/>
</dbReference>
<dbReference type="Proteomes" id="UP000646827">
    <property type="component" value="Unassembled WGS sequence"/>
</dbReference>
<keyword evidence="6" id="KW-1185">Reference proteome</keyword>
<dbReference type="InterPro" id="IPR050729">
    <property type="entry name" value="Rho-GAP"/>
</dbReference>
<dbReference type="InterPro" id="IPR011993">
    <property type="entry name" value="PH-like_dom_sf"/>
</dbReference>
<feature type="compositionally biased region" description="Basic residues" evidence="2">
    <location>
        <begin position="261"/>
        <end position="272"/>
    </location>
</feature>
<dbReference type="InterPro" id="IPR000198">
    <property type="entry name" value="RhoGAP_dom"/>
</dbReference>
<dbReference type="Pfam" id="PF00169">
    <property type="entry name" value="PH"/>
    <property type="match status" value="1"/>
</dbReference>
<feature type="compositionally biased region" description="Low complexity" evidence="2">
    <location>
        <begin position="311"/>
        <end position="328"/>
    </location>
</feature>
<feature type="domain" description="PH" evidence="3">
    <location>
        <begin position="110"/>
        <end position="222"/>
    </location>
</feature>
<feature type="compositionally biased region" description="Polar residues" evidence="2">
    <location>
        <begin position="273"/>
        <end position="282"/>
    </location>
</feature>
<organism evidence="5 6">
    <name type="scientific">Circinella minor</name>
    <dbReference type="NCBI Taxonomy" id="1195481"/>
    <lineage>
        <taxon>Eukaryota</taxon>
        <taxon>Fungi</taxon>
        <taxon>Fungi incertae sedis</taxon>
        <taxon>Mucoromycota</taxon>
        <taxon>Mucoromycotina</taxon>
        <taxon>Mucoromycetes</taxon>
        <taxon>Mucorales</taxon>
        <taxon>Lichtheimiaceae</taxon>
        <taxon>Circinella</taxon>
    </lineage>
</organism>
<dbReference type="SUPFAM" id="SSF48350">
    <property type="entry name" value="GTPase activation domain, GAP"/>
    <property type="match status" value="1"/>
</dbReference>
<evidence type="ECO:0000256" key="1">
    <source>
        <dbReference type="ARBA" id="ARBA00022468"/>
    </source>
</evidence>